<dbReference type="OrthoDB" id="6771932at2759"/>
<evidence type="ECO:0000313" key="3">
    <source>
        <dbReference type="Proteomes" id="UP000507470"/>
    </source>
</evidence>
<dbReference type="InterPro" id="IPR000477">
    <property type="entry name" value="RT_dom"/>
</dbReference>
<dbReference type="InterPro" id="IPR052055">
    <property type="entry name" value="Hepadnavirus_pol/RT"/>
</dbReference>
<reference evidence="2 3" key="1">
    <citation type="submission" date="2020-06" db="EMBL/GenBank/DDBJ databases">
        <authorList>
            <person name="Li R."/>
            <person name="Bekaert M."/>
        </authorList>
    </citation>
    <scope>NUCLEOTIDE SEQUENCE [LARGE SCALE GENOMIC DNA]</scope>
    <source>
        <strain evidence="3">wild</strain>
    </source>
</reference>
<dbReference type="PANTHER" id="PTHR33050">
    <property type="entry name" value="REVERSE TRANSCRIPTASE DOMAIN-CONTAINING PROTEIN"/>
    <property type="match status" value="1"/>
</dbReference>
<dbReference type="AlphaFoldDB" id="A0A6J8DDK4"/>
<dbReference type="EMBL" id="CACVKT020007084">
    <property type="protein sequence ID" value="CAC5405154.1"/>
    <property type="molecule type" value="Genomic_DNA"/>
</dbReference>
<dbReference type="SUPFAM" id="SSF56672">
    <property type="entry name" value="DNA/RNA polymerases"/>
    <property type="match status" value="1"/>
</dbReference>
<dbReference type="GO" id="GO:0015074">
    <property type="term" value="P:DNA integration"/>
    <property type="evidence" value="ECO:0007669"/>
    <property type="project" value="InterPro"/>
</dbReference>
<dbReference type="Proteomes" id="UP000507470">
    <property type="component" value="Unassembled WGS sequence"/>
</dbReference>
<dbReference type="GO" id="GO:0006310">
    <property type="term" value="P:DNA recombination"/>
    <property type="evidence" value="ECO:0007669"/>
    <property type="project" value="InterPro"/>
</dbReference>
<dbReference type="GO" id="GO:0003677">
    <property type="term" value="F:DNA binding"/>
    <property type="evidence" value="ECO:0007669"/>
    <property type="project" value="InterPro"/>
</dbReference>
<dbReference type="PANTHER" id="PTHR33050:SF7">
    <property type="entry name" value="RIBONUCLEASE H"/>
    <property type="match status" value="1"/>
</dbReference>
<protein>
    <recommendedName>
        <fullName evidence="1">Reverse transcriptase domain-containing protein</fullName>
    </recommendedName>
</protein>
<sequence>MEKSRTVKSMKRALPTTPKKKVAVMATYLDNKHSPTVQSLEKLKFVVTPEEKTDIQLGNAVLNDIKEIIQNICQFLEFGFPIGCENYTDFSAEKVVQNQKGAVEFPDDLDKYLKKEIEKKAILGPFHVNPFSHDIVISPLNSVPKKGSQERRIILDLSVRGGGAINGYIDKDSYLGNEVHLKYPNVDALVELIKKHGRNCLIFKRDLSRAYRQIFIDLHDVHLVGYKWNDHLYFDRVLSMGLRSAAHICQRVTNAVAFMFRQMGFDIVNYLNDFAGVESVDRADKAYIELKRLLDSCGLEESFHKAVYPSTRMEFLGIICDTSKLLLQIPDDKLKDIQEILHFGQTRDQQNYAIFNLCSDSSSQFDKNKQLTRGKVFVVNDIAIVVFEWTKTIQHGERRLKIPLVKIPGSVLCPVSAYNRMCSKIPASNDSPAFVMSKKSKLVPVTYAQFQNKLKSVIQKTGRDPNSYSSHSFRRVVPLFAFSSHVPSDLIQLHGDWASDAYKIYLEFSMKDKISVVRNMANFV</sequence>
<organism evidence="2 3">
    <name type="scientific">Mytilus coruscus</name>
    <name type="common">Sea mussel</name>
    <dbReference type="NCBI Taxonomy" id="42192"/>
    <lineage>
        <taxon>Eukaryota</taxon>
        <taxon>Metazoa</taxon>
        <taxon>Spiralia</taxon>
        <taxon>Lophotrochozoa</taxon>
        <taxon>Mollusca</taxon>
        <taxon>Bivalvia</taxon>
        <taxon>Autobranchia</taxon>
        <taxon>Pteriomorphia</taxon>
        <taxon>Mytilida</taxon>
        <taxon>Mytiloidea</taxon>
        <taxon>Mytilidae</taxon>
        <taxon>Mytilinae</taxon>
        <taxon>Mytilus</taxon>
    </lineage>
</organism>
<name>A0A6J8DDK4_MYTCO</name>
<dbReference type="InterPro" id="IPR043502">
    <property type="entry name" value="DNA/RNA_pol_sf"/>
</dbReference>
<gene>
    <name evidence="2" type="ORF">MCOR_38867</name>
</gene>
<dbReference type="Gene3D" id="3.10.10.10">
    <property type="entry name" value="HIV Type 1 Reverse Transcriptase, subunit A, domain 1"/>
    <property type="match status" value="1"/>
</dbReference>
<accession>A0A6J8DDK4</accession>
<dbReference type="InterPro" id="IPR043128">
    <property type="entry name" value="Rev_trsase/Diguanyl_cyclase"/>
</dbReference>
<evidence type="ECO:0000313" key="2">
    <source>
        <dbReference type="EMBL" id="CAC5405154.1"/>
    </source>
</evidence>
<keyword evidence="3" id="KW-1185">Reference proteome</keyword>
<dbReference type="Pfam" id="PF00078">
    <property type="entry name" value="RVT_1"/>
    <property type="match status" value="1"/>
</dbReference>
<dbReference type="InterPro" id="IPR013762">
    <property type="entry name" value="Integrase-like_cat_sf"/>
</dbReference>
<proteinExistence type="predicted"/>
<evidence type="ECO:0000259" key="1">
    <source>
        <dbReference type="Pfam" id="PF00078"/>
    </source>
</evidence>
<feature type="domain" description="Reverse transcriptase" evidence="1">
    <location>
        <begin position="164"/>
        <end position="319"/>
    </location>
</feature>
<dbReference type="Gene3D" id="1.10.443.10">
    <property type="entry name" value="Intergrase catalytic core"/>
    <property type="match status" value="1"/>
</dbReference>
<dbReference type="Gene3D" id="3.30.70.270">
    <property type="match status" value="1"/>
</dbReference>